<dbReference type="InterPro" id="IPR056953">
    <property type="entry name" value="CUT_N"/>
</dbReference>
<keyword evidence="4" id="KW-1185">Reference proteome</keyword>
<keyword evidence="1" id="KW-1133">Transmembrane helix</keyword>
<evidence type="ECO:0000256" key="1">
    <source>
        <dbReference type="SAM" id="Phobius"/>
    </source>
</evidence>
<evidence type="ECO:0000259" key="2">
    <source>
        <dbReference type="PROSITE" id="PS51034"/>
    </source>
</evidence>
<name>A0A0V1BBV2_TRISP</name>
<dbReference type="OrthoDB" id="6432511at2759"/>
<comment type="caution">
    <text evidence="3">The sequence shown here is derived from an EMBL/GenBank/DDBJ whole genome shotgun (WGS) entry which is preliminary data.</text>
</comment>
<dbReference type="PANTHER" id="PTHR46560">
    <property type="entry name" value="CYPHER, ISOFORM B"/>
    <property type="match status" value="1"/>
</dbReference>
<gene>
    <name evidence="3" type="ORF">T01_11890</name>
</gene>
<reference evidence="3 4" key="1">
    <citation type="submission" date="2015-01" db="EMBL/GenBank/DDBJ databases">
        <title>Evolution of Trichinella species and genotypes.</title>
        <authorList>
            <person name="Korhonen P.K."/>
            <person name="Edoardo P."/>
            <person name="Giuseppe L.R."/>
            <person name="Gasser R.B."/>
        </authorList>
    </citation>
    <scope>NUCLEOTIDE SEQUENCE [LARGE SCALE GENOMIC DNA]</scope>
    <source>
        <strain evidence="3">ISS3</strain>
    </source>
</reference>
<dbReference type="EMBL" id="JYDH01000067">
    <property type="protein sequence ID" value="KRY34474.1"/>
    <property type="molecule type" value="Genomic_DNA"/>
</dbReference>
<feature type="non-terminal residue" evidence="3">
    <location>
        <position position="1"/>
    </location>
</feature>
<evidence type="ECO:0000313" key="3">
    <source>
        <dbReference type="EMBL" id="KRY34474.1"/>
    </source>
</evidence>
<dbReference type="PROSITE" id="PS51034">
    <property type="entry name" value="ZP_2"/>
    <property type="match status" value="1"/>
</dbReference>
<dbReference type="Proteomes" id="UP000054776">
    <property type="component" value="Unassembled WGS sequence"/>
</dbReference>
<dbReference type="AlphaFoldDB" id="A0A0V1BBV2"/>
<protein>
    <recommendedName>
        <fullName evidence="2">ZP domain-containing protein</fullName>
    </recommendedName>
</protein>
<evidence type="ECO:0000313" key="4">
    <source>
        <dbReference type="Proteomes" id="UP000054776"/>
    </source>
</evidence>
<feature type="domain" description="ZP" evidence="2">
    <location>
        <begin position="58"/>
        <end position="322"/>
    </location>
</feature>
<proteinExistence type="predicted"/>
<organism evidence="3 4">
    <name type="scientific">Trichinella spiralis</name>
    <name type="common">Trichina worm</name>
    <dbReference type="NCBI Taxonomy" id="6334"/>
    <lineage>
        <taxon>Eukaryota</taxon>
        <taxon>Metazoa</taxon>
        <taxon>Ecdysozoa</taxon>
        <taxon>Nematoda</taxon>
        <taxon>Enoplea</taxon>
        <taxon>Dorylaimia</taxon>
        <taxon>Trichinellida</taxon>
        <taxon>Trichinellidae</taxon>
        <taxon>Trichinella</taxon>
    </lineage>
</organism>
<dbReference type="eggNOG" id="ENOG502SAF9">
    <property type="taxonomic scope" value="Eukaryota"/>
</dbReference>
<sequence>LFIAAVGDAEMNSGKRRSRSGRNWSTVILLLIGIVGVQFGDSKIEKEGGGFILEKSAQCDEHRIYFNIAFSEPFHGLIYSDGHYGDARCTFVNGTVAKRYQFWIPIHECQSKQSTGSKKRNTTTTITGNSQQHSLIVQRDVKILSGQDQLLFIICSPAVAAHLDSLQLKPSVINFDGVKVDVHLGSQELRAKMKFDFNYTAEIQLGDGPFGSPVDKELSLGERLSYVVRIRGPSTNFRIGRCWASDQFSNLSLSDDRGCPLHSNKGVWSEFQTWQVSNSEKVLFNKMKAWAFPTSNQISIYCNLQFCGTNCTYNCQEEAQVDKI</sequence>
<dbReference type="SMART" id="SM00241">
    <property type="entry name" value="ZP"/>
    <property type="match status" value="1"/>
</dbReference>
<dbReference type="InParanoid" id="A0A0V1BBV2"/>
<dbReference type="InterPro" id="IPR001507">
    <property type="entry name" value="ZP_dom"/>
</dbReference>
<keyword evidence="1" id="KW-0472">Membrane</keyword>
<feature type="transmembrane region" description="Helical" evidence="1">
    <location>
        <begin position="21"/>
        <end position="39"/>
    </location>
</feature>
<keyword evidence="1" id="KW-0812">Transmembrane</keyword>
<dbReference type="Pfam" id="PF25057">
    <property type="entry name" value="CUT_N"/>
    <property type="match status" value="1"/>
</dbReference>
<dbReference type="PANTHER" id="PTHR46560:SF5">
    <property type="entry name" value="CYPHER, ISOFORM B"/>
    <property type="match status" value="1"/>
</dbReference>
<accession>A0A0V1BBV2</accession>
<dbReference type="STRING" id="6334.A0A0V1BBV2"/>